<reference evidence="2" key="1">
    <citation type="submission" date="2023-07" db="EMBL/GenBank/DDBJ databases">
        <authorList>
            <consortium name="AG Swart"/>
            <person name="Singh M."/>
            <person name="Singh A."/>
            <person name="Seah K."/>
            <person name="Emmerich C."/>
        </authorList>
    </citation>
    <scope>NUCLEOTIDE SEQUENCE</scope>
    <source>
        <strain evidence="2">DP1</strain>
    </source>
</reference>
<accession>A0AAD2D0D6</accession>
<comment type="caution">
    <text evidence="2">The sequence shown here is derived from an EMBL/GenBank/DDBJ whole genome shotgun (WGS) entry which is preliminary data.</text>
</comment>
<protein>
    <submittedName>
        <fullName evidence="2">Uncharacterized protein</fullName>
    </submittedName>
</protein>
<dbReference type="EMBL" id="CAMPGE010017421">
    <property type="protein sequence ID" value="CAI2375906.1"/>
    <property type="molecule type" value="Genomic_DNA"/>
</dbReference>
<feature type="region of interest" description="Disordered" evidence="1">
    <location>
        <begin position="275"/>
        <end position="315"/>
    </location>
</feature>
<sequence>MESEEQDSYEMVSSPGGGFNLREEIKEEPPVFETTNQNYSIEIHSPDPEMGPKYGATLRRKDDCEDSFLRMNSGMLIRISANKLSTVNFHRFLIKVASKGNIFKEICEKFRSLVKISFSYCYFTATVNSWYFTSQYYYENETKCILIDCPYFHVGKGKEPTDCGFSYGSLLEGLTNISKRMPKWATERLHLMFELDKCREALKLPEDLKVPDIYVTAETLLIPDAEGNIMYKVLVKIERSCSMFHSFKEIINDPFDIENPYDTQKPLSFPDSYVEEPSQRVVSGSSLPRRNQEATQARAPQKPFIPFSNEDDDIF</sequence>
<gene>
    <name evidence="2" type="ORF">ECRASSUSDP1_LOCUS17272</name>
</gene>
<evidence type="ECO:0000256" key="1">
    <source>
        <dbReference type="SAM" id="MobiDB-lite"/>
    </source>
</evidence>
<keyword evidence="3" id="KW-1185">Reference proteome</keyword>
<feature type="region of interest" description="Disordered" evidence="1">
    <location>
        <begin position="1"/>
        <end position="24"/>
    </location>
</feature>
<organism evidence="2 3">
    <name type="scientific">Euplotes crassus</name>
    <dbReference type="NCBI Taxonomy" id="5936"/>
    <lineage>
        <taxon>Eukaryota</taxon>
        <taxon>Sar</taxon>
        <taxon>Alveolata</taxon>
        <taxon>Ciliophora</taxon>
        <taxon>Intramacronucleata</taxon>
        <taxon>Spirotrichea</taxon>
        <taxon>Hypotrichia</taxon>
        <taxon>Euplotida</taxon>
        <taxon>Euplotidae</taxon>
        <taxon>Moneuplotes</taxon>
    </lineage>
</organism>
<feature type="compositionally biased region" description="Polar residues" evidence="1">
    <location>
        <begin position="280"/>
        <end position="295"/>
    </location>
</feature>
<proteinExistence type="predicted"/>
<name>A0AAD2D0D6_EUPCR</name>
<dbReference type="AlphaFoldDB" id="A0AAD2D0D6"/>
<evidence type="ECO:0000313" key="3">
    <source>
        <dbReference type="Proteomes" id="UP001295684"/>
    </source>
</evidence>
<evidence type="ECO:0000313" key="2">
    <source>
        <dbReference type="EMBL" id="CAI2375906.1"/>
    </source>
</evidence>
<dbReference type="Proteomes" id="UP001295684">
    <property type="component" value="Unassembled WGS sequence"/>
</dbReference>